<dbReference type="Proteomes" id="UP000500938">
    <property type="component" value="Chromosome"/>
</dbReference>
<dbReference type="GO" id="GO:0006493">
    <property type="term" value="P:protein O-linked glycosylation"/>
    <property type="evidence" value="ECO:0007669"/>
    <property type="project" value="TreeGrafter"/>
</dbReference>
<dbReference type="SMART" id="SM00028">
    <property type="entry name" value="TPR"/>
    <property type="match status" value="3"/>
</dbReference>
<sequence length="826" mass="87088">MSTAARIDELRKKFEENPRRYFAPLANELRKAGNLSEAIALCREFLPKQPEHMSGYIVFGQALYESGDLSEARTVFEQALALDPENLKALRHLGDIAKWEGDTAGARRWYERVLEADPRNDDIAAQLATLATPVHVVRAVPEPEPAVPPVSAFFAPPAASSPAFTPAFSMAPIGLGAIPTPDAALRAVDFDEINARLREPDMPPPEAARAPEPSADSSADVAAVREPELLDLDAIEAAGGDVEPDVAAETEPEAVTQDVVASDLALATETVDETASDDPFGFSDVSSAEVPFEEGLIAPEWPDTSELVARIATPRSVTPSFVAALTPEAVAAFGAEPGESMRIRALDEDALLADIDAQFGQYDAQATADSVVIEGAGELPSEANTLPEDAGIVDLDSDVSEVESHDEIAETLNAMDAVEVEAEAEAEVEAEEVTEVEEATEVETRTLVQAEETGANDANDANDAIDDAEPEWIVATAPAPTHADADELPWLAPAPEPEAVAVEDVAVPEVGAESVAVFSDADAADADAESDSVEASFADVMPEESNPAFVTETMGELLVSQGFTARAVSVYEELVRRRPYDPVLTSRLAELQERLAADVVPAAPAFVTPAAPMASFATPAMGTPAFVASLTPQFLTPLSITPISATPISSPAYDASVFAEESIERVTARERFARLASRRVPRRTPPRASVAVETPADGLASLFGGDAPLHDDLAARALADAFAPIDEISHFGGELPFEEAMLGGTARMATPLRSATPIATAAVPDAGGPFSFDRFFPDPATSPTLHTPAPSPSQPSTREPTPDTPSPKVSDDLAQFSAWLKGLGNT</sequence>
<feature type="region of interest" description="Disordered" evidence="2">
    <location>
        <begin position="197"/>
        <end position="221"/>
    </location>
</feature>
<accession>A0A6M4IPP4</accession>
<dbReference type="PANTHER" id="PTHR44998">
    <property type="match status" value="1"/>
</dbReference>
<keyword evidence="1" id="KW-0802">TPR repeat</keyword>
<feature type="repeat" description="TPR" evidence="1">
    <location>
        <begin position="87"/>
        <end position="120"/>
    </location>
</feature>
<dbReference type="Gene3D" id="1.25.40.10">
    <property type="entry name" value="Tetratricopeptide repeat domain"/>
    <property type="match status" value="1"/>
</dbReference>
<dbReference type="InterPro" id="IPR019734">
    <property type="entry name" value="TPR_rpt"/>
</dbReference>
<dbReference type="SUPFAM" id="SSF48452">
    <property type="entry name" value="TPR-like"/>
    <property type="match status" value="1"/>
</dbReference>
<dbReference type="RefSeq" id="WP_171224289.1">
    <property type="nucleotide sequence ID" value="NZ_CP053085.1"/>
</dbReference>
<dbReference type="Pfam" id="PF13432">
    <property type="entry name" value="TPR_16"/>
    <property type="match status" value="1"/>
</dbReference>
<evidence type="ECO:0000256" key="1">
    <source>
        <dbReference type="PROSITE-ProRule" id="PRU00339"/>
    </source>
</evidence>
<evidence type="ECO:0000313" key="3">
    <source>
        <dbReference type="EMBL" id="QJR34862.1"/>
    </source>
</evidence>
<dbReference type="EMBL" id="CP053085">
    <property type="protein sequence ID" value="QJR34862.1"/>
    <property type="molecule type" value="Genomic_DNA"/>
</dbReference>
<evidence type="ECO:0000256" key="2">
    <source>
        <dbReference type="SAM" id="MobiDB-lite"/>
    </source>
</evidence>
<dbReference type="PROSITE" id="PS50005">
    <property type="entry name" value="TPR"/>
    <property type="match status" value="2"/>
</dbReference>
<reference evidence="3 4" key="1">
    <citation type="submission" date="2020-05" db="EMBL/GenBank/DDBJ databases">
        <title>Complete genome sequence of Gemmatimonas greenlandica TET16.</title>
        <authorList>
            <person name="Zeng Y."/>
        </authorList>
    </citation>
    <scope>NUCLEOTIDE SEQUENCE [LARGE SCALE GENOMIC DNA]</scope>
    <source>
        <strain evidence="3 4">TET16</strain>
    </source>
</reference>
<dbReference type="KEGG" id="ggr:HKW67_04695"/>
<keyword evidence="4" id="KW-1185">Reference proteome</keyword>
<feature type="compositionally biased region" description="Low complexity" evidence="2">
    <location>
        <begin position="207"/>
        <end position="221"/>
    </location>
</feature>
<name>A0A6M4IPP4_9BACT</name>
<feature type="repeat" description="TPR" evidence="1">
    <location>
        <begin position="53"/>
        <end position="86"/>
    </location>
</feature>
<feature type="region of interest" description="Disordered" evidence="2">
    <location>
        <begin position="770"/>
        <end position="811"/>
    </location>
</feature>
<organism evidence="3 4">
    <name type="scientific">Gemmatimonas groenlandica</name>
    <dbReference type="NCBI Taxonomy" id="2732249"/>
    <lineage>
        <taxon>Bacteria</taxon>
        <taxon>Pseudomonadati</taxon>
        <taxon>Gemmatimonadota</taxon>
        <taxon>Gemmatimonadia</taxon>
        <taxon>Gemmatimonadales</taxon>
        <taxon>Gemmatimonadaceae</taxon>
        <taxon>Gemmatimonas</taxon>
    </lineage>
</organism>
<dbReference type="InterPro" id="IPR011990">
    <property type="entry name" value="TPR-like_helical_dom_sf"/>
</dbReference>
<proteinExistence type="predicted"/>
<gene>
    <name evidence="3" type="ORF">HKW67_04695</name>
</gene>
<dbReference type="GO" id="GO:0016757">
    <property type="term" value="F:glycosyltransferase activity"/>
    <property type="evidence" value="ECO:0007669"/>
    <property type="project" value="TreeGrafter"/>
</dbReference>
<dbReference type="PANTHER" id="PTHR44998:SF1">
    <property type="entry name" value="UDP-N-ACETYLGLUCOSAMINE--PEPTIDE N-ACETYLGLUCOSAMINYLTRANSFERASE 110 KDA SUBUNIT"/>
    <property type="match status" value="1"/>
</dbReference>
<dbReference type="PROSITE" id="PS50293">
    <property type="entry name" value="TPR_REGION"/>
    <property type="match status" value="1"/>
</dbReference>
<dbReference type="AlphaFoldDB" id="A0A6M4IPP4"/>
<evidence type="ECO:0000313" key="4">
    <source>
        <dbReference type="Proteomes" id="UP000500938"/>
    </source>
</evidence>
<protein>
    <submittedName>
        <fullName evidence="3">Tetratricopeptide repeat protein</fullName>
    </submittedName>
</protein>